<dbReference type="SMART" id="SM00535">
    <property type="entry name" value="RIBOc"/>
    <property type="match status" value="1"/>
</dbReference>
<protein>
    <recommendedName>
        <fullName evidence="9">Ribonuclease 3</fullName>
        <ecNumber evidence="9">3.1.26.3</ecNumber>
    </recommendedName>
    <alternativeName>
        <fullName evidence="9">Ribonuclease III</fullName>
        <shortName evidence="9">RNase III</shortName>
    </alternativeName>
</protein>
<evidence type="ECO:0000256" key="1">
    <source>
        <dbReference type="ARBA" id="ARBA00000109"/>
    </source>
</evidence>
<evidence type="ECO:0000256" key="4">
    <source>
        <dbReference type="ARBA" id="ARBA00022664"/>
    </source>
</evidence>
<reference evidence="13" key="1">
    <citation type="submission" date="2017-09" db="EMBL/GenBank/DDBJ databases">
        <title>Depth-based differentiation of microbial function through sediment-hosted aquifers and enrichment of novel symbionts in the deep terrestrial subsurface.</title>
        <authorList>
            <person name="Probst A.J."/>
            <person name="Ladd B."/>
            <person name="Jarett J.K."/>
            <person name="Geller-Mcgrath D.E."/>
            <person name="Sieber C.M.K."/>
            <person name="Emerson J.B."/>
            <person name="Anantharaman K."/>
            <person name="Thomas B.C."/>
            <person name="Malmstrom R."/>
            <person name="Stieglmeier M."/>
            <person name="Klingl A."/>
            <person name="Woyke T."/>
            <person name="Ryan C.M."/>
            <person name="Banfield J.F."/>
        </authorList>
    </citation>
    <scope>NUCLEOTIDE SEQUENCE [LARGE SCALE GENOMIC DNA]</scope>
</reference>
<dbReference type="PROSITE" id="PS50137">
    <property type="entry name" value="DS_RBD"/>
    <property type="match status" value="1"/>
</dbReference>
<organism evidence="12 13">
    <name type="scientific">Candidatus Uhrbacteria bacterium CG_4_9_14_3_um_filter_41_35</name>
    <dbReference type="NCBI Taxonomy" id="1975034"/>
    <lineage>
        <taxon>Bacteria</taxon>
        <taxon>Candidatus Uhriibacteriota</taxon>
    </lineage>
</organism>
<name>A0A2M7XDZ3_9BACT</name>
<sequence>MIRKDISKLAEILNIPFVEGGHLEQAVVHRSYLNEHPEFPMAHNERLEFLGDAVLELIVTEYLFNNFDNPEGELTNWRAALVNGQNLADIGLTLGIEDFLYLSKGEAKDKNSKARRYIMANAMEAVIGSVYLDSGWEVAKEYVTRVVIGTLKEILEKKTYIDPKSRFQEEAQSRTSTTPSYKVLEESGPDHNKIFKIGVYLGKKLVAEGEGSSKQEAQVDAAANALTNQGW</sequence>
<keyword evidence="3 9" id="KW-0698">rRNA processing</keyword>
<dbReference type="FunFam" id="1.10.1520.10:FF:000001">
    <property type="entry name" value="Ribonuclease 3"/>
    <property type="match status" value="1"/>
</dbReference>
<feature type="binding site" evidence="9">
    <location>
        <position position="48"/>
    </location>
    <ligand>
        <name>Mg(2+)</name>
        <dbReference type="ChEBI" id="CHEBI:18420"/>
    </ligand>
</feature>
<dbReference type="GO" id="GO:0004525">
    <property type="term" value="F:ribonuclease III activity"/>
    <property type="evidence" value="ECO:0007669"/>
    <property type="project" value="UniProtKB-UniRule"/>
</dbReference>
<feature type="binding site" evidence="9">
    <location>
        <position position="124"/>
    </location>
    <ligand>
        <name>Mg(2+)</name>
        <dbReference type="ChEBI" id="CHEBI:18420"/>
    </ligand>
</feature>
<dbReference type="GO" id="GO:0008033">
    <property type="term" value="P:tRNA processing"/>
    <property type="evidence" value="ECO:0007669"/>
    <property type="project" value="UniProtKB-KW"/>
</dbReference>
<evidence type="ECO:0000256" key="8">
    <source>
        <dbReference type="ARBA" id="ARBA00022884"/>
    </source>
</evidence>
<accession>A0A2M7XDZ3</accession>
<dbReference type="GO" id="GO:0010468">
    <property type="term" value="P:regulation of gene expression"/>
    <property type="evidence" value="ECO:0007669"/>
    <property type="project" value="TreeGrafter"/>
</dbReference>
<dbReference type="SUPFAM" id="SSF69065">
    <property type="entry name" value="RNase III domain-like"/>
    <property type="match status" value="1"/>
</dbReference>
<evidence type="ECO:0000256" key="6">
    <source>
        <dbReference type="ARBA" id="ARBA00022759"/>
    </source>
</evidence>
<dbReference type="InterPro" id="IPR000999">
    <property type="entry name" value="RNase_III_dom"/>
</dbReference>
<dbReference type="InterPro" id="IPR014720">
    <property type="entry name" value="dsRBD_dom"/>
</dbReference>
<evidence type="ECO:0000313" key="12">
    <source>
        <dbReference type="EMBL" id="PJA46065.1"/>
    </source>
</evidence>
<feature type="active site" evidence="9">
    <location>
        <position position="124"/>
    </location>
</feature>
<dbReference type="SMART" id="SM00358">
    <property type="entry name" value="DSRM"/>
    <property type="match status" value="1"/>
</dbReference>
<dbReference type="Pfam" id="PF14622">
    <property type="entry name" value="Ribonucleas_3_3"/>
    <property type="match status" value="1"/>
</dbReference>
<dbReference type="EC" id="3.1.26.3" evidence="9"/>
<evidence type="ECO:0000256" key="7">
    <source>
        <dbReference type="ARBA" id="ARBA00022801"/>
    </source>
</evidence>
<dbReference type="PANTHER" id="PTHR11207">
    <property type="entry name" value="RIBONUCLEASE III"/>
    <property type="match status" value="1"/>
</dbReference>
<dbReference type="Gene3D" id="3.30.160.20">
    <property type="match status" value="1"/>
</dbReference>
<dbReference type="AlphaFoldDB" id="A0A2M7XDZ3"/>
<feature type="domain" description="RNase III" evidence="11">
    <location>
        <begin position="6"/>
        <end position="135"/>
    </location>
</feature>
<dbReference type="GO" id="GO:0005737">
    <property type="term" value="C:cytoplasm"/>
    <property type="evidence" value="ECO:0007669"/>
    <property type="project" value="UniProtKB-SubCell"/>
</dbReference>
<dbReference type="Gene3D" id="1.10.1520.10">
    <property type="entry name" value="Ribonuclease III domain"/>
    <property type="match status" value="1"/>
</dbReference>
<keyword evidence="8 9" id="KW-0694">RNA-binding</keyword>
<dbReference type="InterPro" id="IPR011907">
    <property type="entry name" value="RNase_III"/>
</dbReference>
<evidence type="ECO:0000259" key="10">
    <source>
        <dbReference type="PROSITE" id="PS50137"/>
    </source>
</evidence>
<comment type="catalytic activity">
    <reaction evidence="1 9">
        <text>Endonucleolytic cleavage to 5'-phosphomonoester.</text>
        <dbReference type="EC" id="3.1.26.3"/>
    </reaction>
</comment>
<dbReference type="CDD" id="cd00593">
    <property type="entry name" value="RIBOc"/>
    <property type="match status" value="1"/>
</dbReference>
<dbReference type="Pfam" id="PF00035">
    <property type="entry name" value="dsrm"/>
    <property type="match status" value="1"/>
</dbReference>
<dbReference type="SUPFAM" id="SSF54768">
    <property type="entry name" value="dsRNA-binding domain-like"/>
    <property type="match status" value="1"/>
</dbReference>
<evidence type="ECO:0000256" key="3">
    <source>
        <dbReference type="ARBA" id="ARBA00022552"/>
    </source>
</evidence>
<evidence type="ECO:0000256" key="9">
    <source>
        <dbReference type="HAMAP-Rule" id="MF_00104"/>
    </source>
</evidence>
<keyword evidence="9" id="KW-0479">Metal-binding</keyword>
<evidence type="ECO:0000256" key="2">
    <source>
        <dbReference type="ARBA" id="ARBA00010183"/>
    </source>
</evidence>
<dbReference type="GO" id="GO:0006364">
    <property type="term" value="P:rRNA processing"/>
    <property type="evidence" value="ECO:0007669"/>
    <property type="project" value="UniProtKB-UniRule"/>
</dbReference>
<gene>
    <name evidence="9 12" type="primary">rnc</name>
    <name evidence="12" type="ORF">CO173_03750</name>
</gene>
<dbReference type="CDD" id="cd10845">
    <property type="entry name" value="DSRM_RNAse_III_family"/>
    <property type="match status" value="1"/>
</dbReference>
<feature type="domain" description="DRBM" evidence="10">
    <location>
        <begin position="162"/>
        <end position="226"/>
    </location>
</feature>
<dbReference type="NCBIfam" id="TIGR02191">
    <property type="entry name" value="RNaseIII"/>
    <property type="match status" value="1"/>
</dbReference>
<dbReference type="Proteomes" id="UP000231263">
    <property type="component" value="Unassembled WGS sequence"/>
</dbReference>
<dbReference type="GO" id="GO:0019843">
    <property type="term" value="F:rRNA binding"/>
    <property type="evidence" value="ECO:0007669"/>
    <property type="project" value="UniProtKB-KW"/>
</dbReference>
<dbReference type="EMBL" id="PFWT01000018">
    <property type="protein sequence ID" value="PJA46065.1"/>
    <property type="molecule type" value="Genomic_DNA"/>
</dbReference>
<keyword evidence="4 9" id="KW-0507">mRNA processing</keyword>
<evidence type="ECO:0000259" key="11">
    <source>
        <dbReference type="PROSITE" id="PS50142"/>
    </source>
</evidence>
<dbReference type="HAMAP" id="MF_00104">
    <property type="entry name" value="RNase_III"/>
    <property type="match status" value="1"/>
</dbReference>
<dbReference type="GO" id="GO:0046872">
    <property type="term" value="F:metal ion binding"/>
    <property type="evidence" value="ECO:0007669"/>
    <property type="project" value="UniProtKB-KW"/>
</dbReference>
<feature type="binding site" evidence="9">
    <location>
        <position position="121"/>
    </location>
    <ligand>
        <name>Mg(2+)</name>
        <dbReference type="ChEBI" id="CHEBI:18420"/>
    </ligand>
</feature>
<comment type="caution">
    <text evidence="12">The sequence shown here is derived from an EMBL/GenBank/DDBJ whole genome shotgun (WGS) entry which is preliminary data.</text>
</comment>
<comment type="similarity">
    <text evidence="2">Belongs to the ribonuclease III family.</text>
</comment>
<evidence type="ECO:0000256" key="5">
    <source>
        <dbReference type="ARBA" id="ARBA00022722"/>
    </source>
</evidence>
<dbReference type="InterPro" id="IPR036389">
    <property type="entry name" value="RNase_III_sf"/>
</dbReference>
<comment type="cofactor">
    <cofactor evidence="9">
        <name>Mg(2+)</name>
        <dbReference type="ChEBI" id="CHEBI:18420"/>
    </cofactor>
</comment>
<keyword evidence="6 9" id="KW-0255">Endonuclease</keyword>
<keyword evidence="7 9" id="KW-0378">Hydrolase</keyword>
<comment type="subcellular location">
    <subcellularLocation>
        <location evidence="9">Cytoplasm</location>
    </subcellularLocation>
</comment>
<dbReference type="PROSITE" id="PS00517">
    <property type="entry name" value="RNASE_3_1"/>
    <property type="match status" value="1"/>
</dbReference>
<dbReference type="PROSITE" id="PS50142">
    <property type="entry name" value="RNASE_3_2"/>
    <property type="match status" value="1"/>
</dbReference>
<keyword evidence="9" id="KW-0963">Cytoplasm</keyword>
<proteinExistence type="inferred from homology"/>
<keyword evidence="9" id="KW-0460">Magnesium</keyword>
<keyword evidence="5 9" id="KW-0540">Nuclease</keyword>
<comment type="function">
    <text evidence="9">Digests double-stranded RNA. Involved in the processing of primary rRNA transcript to yield the immediate precursors to the large and small rRNAs (23S and 16S). Processes some mRNAs, and tRNAs when they are encoded in the rRNA operon. Processes pre-crRNA and tracrRNA of type II CRISPR loci if present in the organism.</text>
</comment>
<comment type="subunit">
    <text evidence="9">Homodimer.</text>
</comment>
<keyword evidence="9" id="KW-0699">rRNA-binding</keyword>
<feature type="active site" evidence="9">
    <location>
        <position position="52"/>
    </location>
</feature>
<evidence type="ECO:0000313" key="13">
    <source>
        <dbReference type="Proteomes" id="UP000231263"/>
    </source>
</evidence>
<keyword evidence="9" id="KW-0819">tRNA processing</keyword>
<dbReference type="GO" id="GO:0003725">
    <property type="term" value="F:double-stranded RNA binding"/>
    <property type="evidence" value="ECO:0007669"/>
    <property type="project" value="TreeGrafter"/>
</dbReference>
<dbReference type="PANTHER" id="PTHR11207:SF0">
    <property type="entry name" value="RIBONUCLEASE 3"/>
    <property type="match status" value="1"/>
</dbReference>
<dbReference type="GO" id="GO:0006397">
    <property type="term" value="P:mRNA processing"/>
    <property type="evidence" value="ECO:0007669"/>
    <property type="project" value="UniProtKB-UniRule"/>
</dbReference>